<dbReference type="InterPro" id="IPR049492">
    <property type="entry name" value="BD-FAE-like_dom"/>
</dbReference>
<dbReference type="InterPro" id="IPR029058">
    <property type="entry name" value="AB_hydrolase_fold"/>
</dbReference>
<name>A0A8J6PFD4_9FIRM</name>
<sequence>MIHQVIDISLENTVLGPNEDGFQPKLYTYVLDNSPEIDPNRVRPAVVICPGGGYQMTSDREAEAIAVRLNALGFQAFVLRYSVAPAVFPRALAELATAVSLVREHAGEWHVDPDKITVGGFSAGGHLAGSLGVFWNEEFLAKILRGENQRWRPNSLLLSYPVITSGEFAHKGSFVNLLGDQYDALLAKVSLEKQVGEQVPPVFLWHTDEDDAVPVENSLVMAWALKRHHIPMEMHIYAHGVHGLGLATEETKYLSGASVQPECAGWIDLFATWAKSL</sequence>
<dbReference type="EMBL" id="JACRTL010000002">
    <property type="protein sequence ID" value="MBC8610697.1"/>
    <property type="molecule type" value="Genomic_DNA"/>
</dbReference>
<evidence type="ECO:0000259" key="2">
    <source>
        <dbReference type="Pfam" id="PF20434"/>
    </source>
</evidence>
<evidence type="ECO:0000256" key="1">
    <source>
        <dbReference type="ARBA" id="ARBA00022801"/>
    </source>
</evidence>
<proteinExistence type="predicted"/>
<keyword evidence="1 3" id="KW-0378">Hydrolase</keyword>
<evidence type="ECO:0000313" key="3">
    <source>
        <dbReference type="EMBL" id="MBC8610697.1"/>
    </source>
</evidence>
<dbReference type="AlphaFoldDB" id="A0A8J6PFD4"/>
<dbReference type="Gene3D" id="3.40.50.1820">
    <property type="entry name" value="alpha/beta hydrolase"/>
    <property type="match status" value="1"/>
</dbReference>
<dbReference type="RefSeq" id="WP_187536390.1">
    <property type="nucleotide sequence ID" value="NZ_JACRTL010000002.1"/>
</dbReference>
<dbReference type="GO" id="GO:0016787">
    <property type="term" value="F:hydrolase activity"/>
    <property type="evidence" value="ECO:0007669"/>
    <property type="project" value="UniProtKB-KW"/>
</dbReference>
<dbReference type="PANTHER" id="PTHR48081:SF6">
    <property type="entry name" value="PEPTIDASE S9 PROLYL OLIGOPEPTIDASE CATALYTIC DOMAIN-CONTAINING PROTEIN"/>
    <property type="match status" value="1"/>
</dbReference>
<dbReference type="PANTHER" id="PTHR48081">
    <property type="entry name" value="AB HYDROLASE SUPERFAMILY PROTEIN C4A8.06C"/>
    <property type="match status" value="1"/>
</dbReference>
<dbReference type="Pfam" id="PF20434">
    <property type="entry name" value="BD-FAE"/>
    <property type="match status" value="1"/>
</dbReference>
<organism evidence="3 4">
    <name type="scientific">Massiliimalia timonensis</name>
    <dbReference type="NCBI Taxonomy" id="1987501"/>
    <lineage>
        <taxon>Bacteria</taxon>
        <taxon>Bacillati</taxon>
        <taxon>Bacillota</taxon>
        <taxon>Clostridia</taxon>
        <taxon>Eubacteriales</taxon>
        <taxon>Oscillospiraceae</taxon>
        <taxon>Massiliimalia</taxon>
    </lineage>
</organism>
<feature type="domain" description="BD-FAE-like" evidence="2">
    <location>
        <begin position="43"/>
        <end position="222"/>
    </location>
</feature>
<dbReference type="Proteomes" id="UP000632659">
    <property type="component" value="Unassembled WGS sequence"/>
</dbReference>
<keyword evidence="4" id="KW-1185">Reference proteome</keyword>
<accession>A0A8J6PFD4</accession>
<dbReference type="InterPro" id="IPR050300">
    <property type="entry name" value="GDXG_lipolytic_enzyme"/>
</dbReference>
<protein>
    <submittedName>
        <fullName evidence="3">Alpha/beta hydrolase</fullName>
    </submittedName>
</protein>
<gene>
    <name evidence="3" type="ORF">H8702_06110</name>
</gene>
<evidence type="ECO:0000313" key="4">
    <source>
        <dbReference type="Proteomes" id="UP000632659"/>
    </source>
</evidence>
<reference evidence="3" key="1">
    <citation type="submission" date="2020-08" db="EMBL/GenBank/DDBJ databases">
        <title>Genome public.</title>
        <authorList>
            <person name="Liu C."/>
            <person name="Sun Q."/>
        </authorList>
    </citation>
    <scope>NUCLEOTIDE SEQUENCE</scope>
    <source>
        <strain evidence="3">NSJ-15</strain>
    </source>
</reference>
<comment type="caution">
    <text evidence="3">The sequence shown here is derived from an EMBL/GenBank/DDBJ whole genome shotgun (WGS) entry which is preliminary data.</text>
</comment>
<dbReference type="SUPFAM" id="SSF53474">
    <property type="entry name" value="alpha/beta-Hydrolases"/>
    <property type="match status" value="1"/>
</dbReference>